<evidence type="ECO:0000313" key="2">
    <source>
        <dbReference type="EMBL" id="ABB38544.1"/>
    </source>
</evidence>
<protein>
    <recommendedName>
        <fullName evidence="4">DUF4391 domain-containing protein</fullName>
    </recommendedName>
</protein>
<evidence type="ECO:0008006" key="4">
    <source>
        <dbReference type="Google" id="ProtNLM"/>
    </source>
</evidence>
<dbReference type="RefSeq" id="WP_011367679.1">
    <property type="nucleotide sequence ID" value="NC_007519.1"/>
</dbReference>
<evidence type="ECO:0000313" key="3">
    <source>
        <dbReference type="Proteomes" id="UP000002710"/>
    </source>
</evidence>
<gene>
    <name evidence="2" type="ordered locus">Dde_1747</name>
</gene>
<dbReference type="Pfam" id="PF14335">
    <property type="entry name" value="DUF4391"/>
    <property type="match status" value="1"/>
</dbReference>
<proteinExistence type="predicted"/>
<organism evidence="2 3">
    <name type="scientific">Oleidesulfovibrio alaskensis (strain ATCC BAA-1058 / DSM 17464 / G20)</name>
    <name type="common">Desulfovibrio alaskensis</name>
    <dbReference type="NCBI Taxonomy" id="207559"/>
    <lineage>
        <taxon>Bacteria</taxon>
        <taxon>Pseudomonadati</taxon>
        <taxon>Thermodesulfobacteriota</taxon>
        <taxon>Desulfovibrionia</taxon>
        <taxon>Desulfovibrionales</taxon>
        <taxon>Desulfovibrionaceae</taxon>
        <taxon>Oleidesulfovibrio</taxon>
    </lineage>
</organism>
<dbReference type="Proteomes" id="UP000002710">
    <property type="component" value="Chromosome"/>
</dbReference>
<dbReference type="EMBL" id="CP000112">
    <property type="protein sequence ID" value="ABB38544.1"/>
    <property type="molecule type" value="Genomic_DNA"/>
</dbReference>
<dbReference type="eggNOG" id="ENOG5032C11">
    <property type="taxonomic scope" value="Bacteria"/>
</dbReference>
<sequence length="257" mass="29316">MSYPKSIAEFFEHLALPRSSEVGKRIFKKLFYENGQLNATDKKAFQEDIDFIEIRNSLSPSSSNIQAYRDDENEYEEIQILHVALSSGKRVSRIADVIQKAIPYPVVIVASCNDDICINAAFKRINKADQSKLVIEEAHETGWFSLASPEEWQQDFLKQLHAATFSFQNLYDFYTDAVNRIIAFKCASHTGEYTLLAQEGTKAPDRASSLQRLEELEKELAGVRNQLKKEKNMGTQVQLNTRCNEIKNKIKVITSQL</sequence>
<dbReference type="HOGENOM" id="CLU_083612_0_0_7"/>
<reference evidence="2 3" key="1">
    <citation type="journal article" date="2011" name="J. Bacteriol.">
        <title>Complete genome sequence and updated annotation of Desulfovibrio alaskensis G20.</title>
        <authorList>
            <person name="Hauser L.J."/>
            <person name="Land M.L."/>
            <person name="Brown S.D."/>
            <person name="Larimer F."/>
            <person name="Keller K.L."/>
            <person name="Rapp-Giles B.J."/>
            <person name="Price M.N."/>
            <person name="Lin M."/>
            <person name="Bruce D.C."/>
            <person name="Detter J.C."/>
            <person name="Tapia R."/>
            <person name="Han C.S."/>
            <person name="Goodwin L.A."/>
            <person name="Cheng J.F."/>
            <person name="Pitluck S."/>
            <person name="Copeland A."/>
            <person name="Lucas S."/>
            <person name="Nolan M."/>
            <person name="Lapidus A.L."/>
            <person name="Palumbo A.V."/>
            <person name="Wall J.D."/>
        </authorList>
    </citation>
    <scope>NUCLEOTIDE SEQUENCE [LARGE SCALE GENOMIC DNA]</scope>
    <source>
        <strain evidence="3">ATCC BAA 1058 / DSM 17464 / G20</strain>
    </source>
</reference>
<dbReference type="InterPro" id="IPR025503">
    <property type="entry name" value="DUF4391"/>
</dbReference>
<feature type="coiled-coil region" evidence="1">
    <location>
        <begin position="206"/>
        <end position="233"/>
    </location>
</feature>
<keyword evidence="1" id="KW-0175">Coiled coil</keyword>
<accession>Q310V2</accession>
<dbReference type="KEGG" id="dde:Dde_1747"/>
<name>Q310V2_OLEA2</name>
<evidence type="ECO:0000256" key="1">
    <source>
        <dbReference type="SAM" id="Coils"/>
    </source>
</evidence>
<dbReference type="STRING" id="207559.Dde_1747"/>
<dbReference type="AlphaFoldDB" id="Q310V2"/>
<keyword evidence="3" id="KW-1185">Reference proteome</keyword>